<dbReference type="OrthoDB" id="2808511at2"/>
<protein>
    <submittedName>
        <fullName evidence="1">Uncharacterized protein</fullName>
    </submittedName>
</protein>
<evidence type="ECO:0000313" key="2">
    <source>
        <dbReference type="Proteomes" id="UP000295632"/>
    </source>
</evidence>
<proteinExistence type="predicted"/>
<accession>A0A4R6U0F1</accession>
<keyword evidence="2" id="KW-1185">Reference proteome</keyword>
<name>A0A4R6U0F1_9BACI</name>
<dbReference type="Proteomes" id="UP000295632">
    <property type="component" value="Unassembled WGS sequence"/>
</dbReference>
<dbReference type="AlphaFoldDB" id="A0A4R6U0F1"/>
<gene>
    <name evidence="1" type="ORF">EV213_112115</name>
</gene>
<sequence>MIKKTELVQSVKIPQAVVEASKPFETQNESLLLTIPKISHGGTEFYYLAFAPKLEEQIIVAEDGKIPPVEKVEHVCMIANIYMKSLTDIREIGYLWAREKRIKQFKETKEKLHKIKNATKNNDVIAACSSLIKTCEAIIVTHKELINTVKKVNDMLRNTIVLQKITYEEGSTSKSVLDTLP</sequence>
<organism evidence="1 2">
    <name type="scientific">Aureibacillus halotolerans</name>
    <dbReference type="NCBI Taxonomy" id="1508390"/>
    <lineage>
        <taxon>Bacteria</taxon>
        <taxon>Bacillati</taxon>
        <taxon>Bacillota</taxon>
        <taxon>Bacilli</taxon>
        <taxon>Bacillales</taxon>
        <taxon>Bacillaceae</taxon>
        <taxon>Aureibacillus</taxon>
    </lineage>
</organism>
<reference evidence="1 2" key="1">
    <citation type="submission" date="2019-03" db="EMBL/GenBank/DDBJ databases">
        <title>Genomic Encyclopedia of Type Strains, Phase IV (KMG-IV): sequencing the most valuable type-strain genomes for metagenomic binning, comparative biology and taxonomic classification.</title>
        <authorList>
            <person name="Goeker M."/>
        </authorList>
    </citation>
    <scope>NUCLEOTIDE SEQUENCE [LARGE SCALE GENOMIC DNA]</scope>
    <source>
        <strain evidence="1 2">DSM 28697</strain>
    </source>
</reference>
<comment type="caution">
    <text evidence="1">The sequence shown here is derived from an EMBL/GenBank/DDBJ whole genome shotgun (WGS) entry which is preliminary data.</text>
</comment>
<dbReference type="EMBL" id="SNYJ01000012">
    <property type="protein sequence ID" value="TDQ37755.1"/>
    <property type="molecule type" value="Genomic_DNA"/>
</dbReference>
<dbReference type="RefSeq" id="WP_133581212.1">
    <property type="nucleotide sequence ID" value="NZ_SNYJ01000012.1"/>
</dbReference>
<evidence type="ECO:0000313" key="1">
    <source>
        <dbReference type="EMBL" id="TDQ37755.1"/>
    </source>
</evidence>